<dbReference type="SUPFAM" id="SSF53756">
    <property type="entry name" value="UDP-Glycosyltransferase/glycogen phosphorylase"/>
    <property type="match status" value="1"/>
</dbReference>
<dbReference type="EMBL" id="CAEZXP010000009">
    <property type="protein sequence ID" value="CAB4709171.1"/>
    <property type="molecule type" value="Genomic_DNA"/>
</dbReference>
<proteinExistence type="predicted"/>
<dbReference type="Pfam" id="PF13524">
    <property type="entry name" value="Glyco_trans_1_2"/>
    <property type="match status" value="1"/>
</dbReference>
<gene>
    <name evidence="2" type="ORF">UFOPK2399_01884</name>
</gene>
<dbReference type="AlphaFoldDB" id="A0A6J6QBF8"/>
<name>A0A6J6QBF8_9ZZZZ</name>
<evidence type="ECO:0000313" key="2">
    <source>
        <dbReference type="EMBL" id="CAB4709171.1"/>
    </source>
</evidence>
<feature type="domain" description="Spore protein YkvP/CgeB glycosyl transferase-like" evidence="1">
    <location>
        <begin position="250"/>
        <end position="391"/>
    </location>
</feature>
<protein>
    <submittedName>
        <fullName evidence="2">Unannotated protein</fullName>
    </submittedName>
</protein>
<evidence type="ECO:0000259" key="1">
    <source>
        <dbReference type="Pfam" id="PF13524"/>
    </source>
</evidence>
<dbReference type="InterPro" id="IPR055259">
    <property type="entry name" value="YkvP/CgeB_Glyco_trans-like"/>
</dbReference>
<sequence>MRSPKILCVASAIDLDFRYGCTPAWWQLWKGLHDEGANLIVTPYRGRPVETPWWRVAENPTYREGESFAAARNLAARVRGDKYLRRAEESPDDTLVDRMTREAVWRFVTPRWRKHLERLIERERPDAVIVFTVPMAHFRGIPTALREKYGIPVVFYDGDVPMSLPQFGGMDTGFNYYHGAEPSEYDLVLSNSEGGLDALRELGARRAEAVFWGADPDFFSPQDVEKEMDVFFYGYGDKFRRDWMAAMVGEPSRRLTDVDFVLGGRDFQGDTGDARMLGDVPFNMFPRTISTARVNLCITRRSHASVYASSSCRPFELASAGAAIVANPYLGIEQWFEPGSELLVVESAGEAVDAYTNLLDDPAQAVELGRRARERVLDEHTYRHRARRVLDLIGLGTGAHVG</sequence>
<organism evidence="2">
    <name type="scientific">freshwater metagenome</name>
    <dbReference type="NCBI Taxonomy" id="449393"/>
    <lineage>
        <taxon>unclassified sequences</taxon>
        <taxon>metagenomes</taxon>
        <taxon>ecological metagenomes</taxon>
    </lineage>
</organism>
<dbReference type="Gene3D" id="3.40.50.2000">
    <property type="entry name" value="Glycogen Phosphorylase B"/>
    <property type="match status" value="1"/>
</dbReference>
<accession>A0A6J6QBF8</accession>
<reference evidence="2" key="1">
    <citation type="submission" date="2020-05" db="EMBL/GenBank/DDBJ databases">
        <authorList>
            <person name="Chiriac C."/>
            <person name="Salcher M."/>
            <person name="Ghai R."/>
            <person name="Kavagutti S V."/>
        </authorList>
    </citation>
    <scope>NUCLEOTIDE SEQUENCE</scope>
</reference>